<dbReference type="Proteomes" id="UP000813462">
    <property type="component" value="Unassembled WGS sequence"/>
</dbReference>
<comment type="similarity">
    <text evidence="1">Belongs to the helicase family.</text>
</comment>
<dbReference type="GO" id="GO:0006281">
    <property type="term" value="P:DNA repair"/>
    <property type="evidence" value="ECO:0007669"/>
    <property type="project" value="UniProtKB-KW"/>
</dbReference>
<evidence type="ECO:0000259" key="4">
    <source>
        <dbReference type="Pfam" id="PF21530"/>
    </source>
</evidence>
<accession>A0A978UXK9</accession>
<dbReference type="SUPFAM" id="SSF52540">
    <property type="entry name" value="P-loop containing nucleoside triphosphate hydrolases"/>
    <property type="match status" value="2"/>
</dbReference>
<dbReference type="AlphaFoldDB" id="A0A978UXK9"/>
<evidence type="ECO:0000259" key="3">
    <source>
        <dbReference type="Pfam" id="PF14214"/>
    </source>
</evidence>
<dbReference type="EC" id="5.6.2.3" evidence="1"/>
<dbReference type="Pfam" id="PF21530">
    <property type="entry name" value="Pif1_2B_dom"/>
    <property type="match status" value="1"/>
</dbReference>
<keyword evidence="1" id="KW-0547">Nucleotide-binding</keyword>
<dbReference type="CDD" id="cd18809">
    <property type="entry name" value="SF1_C_RecD"/>
    <property type="match status" value="1"/>
</dbReference>
<keyword evidence="1" id="KW-0067">ATP-binding</keyword>
<reference evidence="5" key="1">
    <citation type="journal article" date="2021" name="Front. Plant Sci.">
        <title>Chromosome-Scale Genome Assembly for Chinese Sour Jujube and Insights Into Its Genome Evolution and Domestication Signature.</title>
        <authorList>
            <person name="Shen L.-Y."/>
            <person name="Luo H."/>
            <person name="Wang X.-L."/>
            <person name="Wang X.-M."/>
            <person name="Qiu X.-J."/>
            <person name="Liu H."/>
            <person name="Zhou S.-S."/>
            <person name="Jia K.-H."/>
            <person name="Nie S."/>
            <person name="Bao Y.-T."/>
            <person name="Zhang R.-G."/>
            <person name="Yun Q.-Z."/>
            <person name="Chai Y.-H."/>
            <person name="Lu J.-Y."/>
            <person name="Li Y."/>
            <person name="Zhao S.-W."/>
            <person name="Mao J.-F."/>
            <person name="Jia S.-G."/>
            <person name="Mao Y.-M."/>
        </authorList>
    </citation>
    <scope>NUCLEOTIDE SEQUENCE</scope>
    <source>
        <strain evidence="5">AT0</strain>
        <tissue evidence="5">Leaf</tissue>
    </source>
</reference>
<feature type="domain" description="DNA helicase Pif1-like 2B" evidence="4">
    <location>
        <begin position="776"/>
        <end position="819"/>
    </location>
</feature>
<dbReference type="GO" id="GO:0016787">
    <property type="term" value="F:hydrolase activity"/>
    <property type="evidence" value="ECO:0007669"/>
    <property type="project" value="UniProtKB-KW"/>
</dbReference>
<dbReference type="PANTHER" id="PTHR10492:SF94">
    <property type="entry name" value="ATP-DEPENDENT DNA HELICASE"/>
    <property type="match status" value="1"/>
</dbReference>
<dbReference type="EMBL" id="JAEACU010000008">
    <property type="protein sequence ID" value="KAH7519725.1"/>
    <property type="molecule type" value="Genomic_DNA"/>
</dbReference>
<dbReference type="GO" id="GO:0000723">
    <property type="term" value="P:telomere maintenance"/>
    <property type="evidence" value="ECO:0007669"/>
    <property type="project" value="InterPro"/>
</dbReference>
<dbReference type="Gene3D" id="3.40.50.300">
    <property type="entry name" value="P-loop containing nucleotide triphosphate hydrolases"/>
    <property type="match status" value="2"/>
</dbReference>
<protein>
    <recommendedName>
        <fullName evidence="1">ATP-dependent DNA helicase</fullName>
        <ecNumber evidence="1">5.6.2.3</ecNumber>
    </recommendedName>
</protein>
<proteinExistence type="inferred from homology"/>
<name>A0A978UXK9_ZIZJJ</name>
<evidence type="ECO:0000313" key="5">
    <source>
        <dbReference type="EMBL" id="KAH7519725.1"/>
    </source>
</evidence>
<feature type="domain" description="Helitron helicase-like" evidence="3">
    <location>
        <begin position="29"/>
        <end position="122"/>
    </location>
</feature>
<dbReference type="Pfam" id="PF05970">
    <property type="entry name" value="PIF1"/>
    <property type="match status" value="1"/>
</dbReference>
<feature type="domain" description="DNA helicase Pif1-like DEAD-box helicase" evidence="2">
    <location>
        <begin position="479"/>
        <end position="680"/>
    </location>
</feature>
<evidence type="ECO:0000259" key="2">
    <source>
        <dbReference type="Pfam" id="PF05970"/>
    </source>
</evidence>
<gene>
    <name evidence="5" type="ORF">FEM48_Zijuj08G0067800</name>
</gene>
<dbReference type="Pfam" id="PF14214">
    <property type="entry name" value="Helitron_like_N"/>
    <property type="match status" value="1"/>
</dbReference>
<dbReference type="PANTHER" id="PTHR10492">
    <property type="match status" value="1"/>
</dbReference>
<dbReference type="GO" id="GO:0005524">
    <property type="term" value="F:ATP binding"/>
    <property type="evidence" value="ECO:0007669"/>
    <property type="project" value="UniProtKB-KW"/>
</dbReference>
<organism evidence="5 6">
    <name type="scientific">Ziziphus jujuba var. spinosa</name>
    <dbReference type="NCBI Taxonomy" id="714518"/>
    <lineage>
        <taxon>Eukaryota</taxon>
        <taxon>Viridiplantae</taxon>
        <taxon>Streptophyta</taxon>
        <taxon>Embryophyta</taxon>
        <taxon>Tracheophyta</taxon>
        <taxon>Spermatophyta</taxon>
        <taxon>Magnoliopsida</taxon>
        <taxon>eudicotyledons</taxon>
        <taxon>Gunneridae</taxon>
        <taxon>Pentapetalae</taxon>
        <taxon>rosids</taxon>
        <taxon>fabids</taxon>
        <taxon>Rosales</taxon>
        <taxon>Rhamnaceae</taxon>
        <taxon>Paliureae</taxon>
        <taxon>Ziziphus</taxon>
    </lineage>
</organism>
<comment type="cofactor">
    <cofactor evidence="1">
        <name>Mg(2+)</name>
        <dbReference type="ChEBI" id="CHEBI:18420"/>
    </cofactor>
</comment>
<dbReference type="InterPro" id="IPR010285">
    <property type="entry name" value="DNA_helicase_pif1-like_DEAD"/>
</dbReference>
<dbReference type="GO" id="GO:0043139">
    <property type="term" value="F:5'-3' DNA helicase activity"/>
    <property type="evidence" value="ECO:0007669"/>
    <property type="project" value="UniProtKB-EC"/>
</dbReference>
<dbReference type="InterPro" id="IPR027417">
    <property type="entry name" value="P-loop_NTPase"/>
</dbReference>
<keyword evidence="1" id="KW-0233">DNA recombination</keyword>
<keyword evidence="1" id="KW-0347">Helicase</keyword>
<sequence length="947" mass="109365">MDSVVDMLDKETEVMGMKKKRNSVSCREYYSYKLQIRSLNDSTILHIGRLLQQFVVDMYVKLETSRLDYFRKNQTEIRAELYQGIIDSVDVGETRGIKVGRRIILPSTFIGGPRDMRRRSRDDGCKVKVRGSVLDNRWVVPYNPYLLAKFDCHINVEICSTIKAVKYLYKYIYKGHDKVAMNIKSFKNDEDIDEIHSFQPARWISPPEAMWRIYGFSLNEMHPHVMTLQIHLENKQMMSFKNSVNLQSVVNNDFFVKTMHTEYFVMNRVNVNSRQLLYREFPAHYVWSSQFKTWNIRKRCDVVGRIVNVNPFDHERYYLRLLLNHVRGATSFDDLKCVNGVQCLSYRDATLLHGLLESDNSFELCLEEASLYQMPYSLRRLFATLLVYCSPSNPRDLWIKYEKALSDDFKYLNYSDKVKRSKVLGHINIILESMGKTLADYDLLEFDIDDNDIHDDNREISEELSIVINDDDIACAQSLNIEQKYAYDQILDKVFSKVPGLFFIDGPGGSGKTFLYKTILAAVRSKGLIALAIASSGVAASILPGGRTAHSRFKILLVMEEHNTCHVSKQSGLAKLMKDASLIVWDEAPMVKKEAIESLDKMLQDINECDLLFGGKVVVFCGDFRQVLPVVPKGTREEVINSSLVNSYLWPKLHKIKLSQNMRAQFDPLFSQYLLRIGDGVEEYIHDDYIKLPCQMIVPNVDKEDALDNLIKHVFLEIEKYAENLDFMINRAILTPKNDYVDQINNVLINRFVGDTITYYSYDECLDKSQQDIHADFLNMLVPNGFPPHELRLKVNCPVILLRNINPSEGLCNGTRLICRRFDQNMIDAEISVGEYPGKRVFLPRIPFMPIENVKDVLHFKRKQFPIRLCFAMTINKAQGQTLDYVSVYIPELVFSHGQLYVALSRAKMGQCIKILNIMPSIDELDYTLTKNVVFHELLSLVNSSNR</sequence>
<comment type="catalytic activity">
    <reaction evidence="1">
        <text>ATP + H2O = ADP + phosphate + H(+)</text>
        <dbReference type="Rhea" id="RHEA:13065"/>
        <dbReference type="ChEBI" id="CHEBI:15377"/>
        <dbReference type="ChEBI" id="CHEBI:15378"/>
        <dbReference type="ChEBI" id="CHEBI:30616"/>
        <dbReference type="ChEBI" id="CHEBI:43474"/>
        <dbReference type="ChEBI" id="CHEBI:456216"/>
        <dbReference type="EC" id="5.6.2.3"/>
    </reaction>
</comment>
<keyword evidence="1" id="KW-0378">Hydrolase</keyword>
<dbReference type="InterPro" id="IPR025476">
    <property type="entry name" value="Helitron_helicase-like"/>
</dbReference>
<dbReference type="GO" id="GO:0006310">
    <property type="term" value="P:DNA recombination"/>
    <property type="evidence" value="ECO:0007669"/>
    <property type="project" value="UniProtKB-KW"/>
</dbReference>
<dbReference type="FunFam" id="3.40.50.300:FF:002884">
    <property type="entry name" value="ATP-dependent DNA helicase"/>
    <property type="match status" value="1"/>
</dbReference>
<evidence type="ECO:0000313" key="6">
    <source>
        <dbReference type="Proteomes" id="UP000813462"/>
    </source>
</evidence>
<comment type="caution">
    <text evidence="5">The sequence shown here is derived from an EMBL/GenBank/DDBJ whole genome shotgun (WGS) entry which is preliminary data.</text>
</comment>
<evidence type="ECO:0000256" key="1">
    <source>
        <dbReference type="RuleBase" id="RU363044"/>
    </source>
</evidence>
<keyword evidence="1" id="KW-0234">DNA repair</keyword>
<keyword evidence="1" id="KW-0227">DNA damage</keyword>
<dbReference type="InterPro" id="IPR049163">
    <property type="entry name" value="Pif1-like_2B_dom"/>
</dbReference>